<keyword evidence="5" id="KW-0963">Cytoplasm</keyword>
<evidence type="ECO:0000313" key="17">
    <source>
        <dbReference type="Proteomes" id="UP000777303"/>
    </source>
</evidence>
<comment type="similarity">
    <text evidence="3 14">Belongs to the class I-like SAM-binding methyltransferase superfamily. RsmB/NOP family.</text>
</comment>
<evidence type="ECO:0000256" key="4">
    <source>
        <dbReference type="ARBA" id="ARBA00012140"/>
    </source>
</evidence>
<dbReference type="NCBIfam" id="NF011494">
    <property type="entry name" value="PRK14902.1"/>
    <property type="match status" value="1"/>
</dbReference>
<keyword evidence="8 14" id="KW-0808">Transferase</keyword>
<evidence type="ECO:0000256" key="12">
    <source>
        <dbReference type="ARBA" id="ARBA00031088"/>
    </source>
</evidence>
<keyword evidence="7 14" id="KW-0489">Methyltransferase</keyword>
<dbReference type="InterPro" id="IPR029063">
    <property type="entry name" value="SAM-dependent_MTases_sf"/>
</dbReference>
<name>A0A948X0V9_9LACO</name>
<dbReference type="InterPro" id="IPR006027">
    <property type="entry name" value="NusB_RsmB_TIM44"/>
</dbReference>
<dbReference type="InterPro" id="IPR035926">
    <property type="entry name" value="NusB-like_sf"/>
</dbReference>
<evidence type="ECO:0000256" key="7">
    <source>
        <dbReference type="ARBA" id="ARBA00022603"/>
    </source>
</evidence>
<feature type="binding site" evidence="14">
    <location>
        <position position="285"/>
    </location>
    <ligand>
        <name>S-adenosyl-L-methionine</name>
        <dbReference type="ChEBI" id="CHEBI:59789"/>
    </ligand>
</feature>
<evidence type="ECO:0000256" key="5">
    <source>
        <dbReference type="ARBA" id="ARBA00022490"/>
    </source>
</evidence>
<dbReference type="PANTHER" id="PTHR22807:SF53">
    <property type="entry name" value="RIBOSOMAL RNA SMALL SUBUNIT METHYLTRANSFERASE B-RELATED"/>
    <property type="match status" value="1"/>
</dbReference>
<dbReference type="Gene3D" id="3.40.50.150">
    <property type="entry name" value="Vaccinia Virus protein VP39"/>
    <property type="match status" value="1"/>
</dbReference>
<comment type="function">
    <text evidence="1">Specifically methylates the cytosine at position 967 (m5C967) of 16S rRNA.</text>
</comment>
<evidence type="ECO:0000256" key="9">
    <source>
        <dbReference type="ARBA" id="ARBA00022691"/>
    </source>
</evidence>
<dbReference type="NCBIfam" id="TIGR00563">
    <property type="entry name" value="rsmB"/>
    <property type="match status" value="1"/>
</dbReference>
<dbReference type="InterPro" id="IPR023267">
    <property type="entry name" value="RCMT"/>
</dbReference>
<dbReference type="Gene3D" id="1.10.940.10">
    <property type="entry name" value="NusB-like"/>
    <property type="match status" value="1"/>
</dbReference>
<evidence type="ECO:0000259" key="15">
    <source>
        <dbReference type="PROSITE" id="PS51686"/>
    </source>
</evidence>
<dbReference type="SUPFAM" id="SSF48013">
    <property type="entry name" value="NusB-like"/>
    <property type="match status" value="1"/>
</dbReference>
<dbReference type="GO" id="GO:0005737">
    <property type="term" value="C:cytoplasm"/>
    <property type="evidence" value="ECO:0007669"/>
    <property type="project" value="UniProtKB-SubCell"/>
</dbReference>
<dbReference type="PROSITE" id="PS01153">
    <property type="entry name" value="NOL1_NOP2_SUN"/>
    <property type="match status" value="1"/>
</dbReference>
<dbReference type="PROSITE" id="PS51686">
    <property type="entry name" value="SAM_MT_RSMB_NOP"/>
    <property type="match status" value="1"/>
</dbReference>
<accession>A0A948X0V9</accession>
<feature type="binding site" evidence="14">
    <location>
        <begin position="259"/>
        <end position="265"/>
    </location>
    <ligand>
        <name>S-adenosyl-L-methionine</name>
        <dbReference type="ChEBI" id="CHEBI:59789"/>
    </ligand>
</feature>
<evidence type="ECO:0000256" key="1">
    <source>
        <dbReference type="ARBA" id="ARBA00002724"/>
    </source>
</evidence>
<evidence type="ECO:0000256" key="13">
    <source>
        <dbReference type="ARBA" id="ARBA00047283"/>
    </source>
</evidence>
<dbReference type="GO" id="GO:0003723">
    <property type="term" value="F:RNA binding"/>
    <property type="evidence" value="ECO:0007669"/>
    <property type="project" value="UniProtKB-UniRule"/>
</dbReference>
<evidence type="ECO:0000256" key="3">
    <source>
        <dbReference type="ARBA" id="ARBA00007494"/>
    </source>
</evidence>
<dbReference type="InterPro" id="IPR004573">
    <property type="entry name" value="rRNA_ssu_MeTfrase_B"/>
</dbReference>
<sequence length="446" mass="50300">MTINNPRTLATTILTKVDQQKSYANLSLDKTIQRYHLNGRDASFLTTLVYGVIQNQLTIDYLLKPFLKNPEKLPAWLRSLLRVAVFQMRYLDRIPKHAIFNETIEIAKKKGNMRLAKLVTAVLHQVQRHQVDAFDHLKDPYQRLSVMYSMPLWLVKKLSKQYGLSRTEHMLQTINQPARASLRVNTKLIDRATLRDQLQSEFPQLHDSHVSPFGLVSPGGHLARTAAFNQGLYTIQDESSMLVAPSLRLAPSHKVLDACAAPGGKTTHIAQYLDAAAGGQVMALDLHPHKIKLINDNAQRLHLSDVITARAMDARLVKDKFANQSFDRILVDAPCSGLGLLRRKPEIRYDRQPQDLKSLPVIQLAILNSVADKVKIGGLITYSTCTIISDENQDVVTRFLKQHDNFKLVPVTLAQPLDVPNEPYLQILPDDYGTDGFFIASLQRIK</sequence>
<organism evidence="16 17">
    <name type="scientific">Candidatus Paralactobacillus gallistercoris</name>
    <dbReference type="NCBI Taxonomy" id="2838724"/>
    <lineage>
        <taxon>Bacteria</taxon>
        <taxon>Bacillati</taxon>
        <taxon>Bacillota</taxon>
        <taxon>Bacilli</taxon>
        <taxon>Lactobacillales</taxon>
        <taxon>Lactobacillaceae</taxon>
        <taxon>Lactobacillus</taxon>
    </lineage>
</organism>
<reference evidence="16" key="2">
    <citation type="submission" date="2021-04" db="EMBL/GenBank/DDBJ databases">
        <authorList>
            <person name="Gilroy R."/>
        </authorList>
    </citation>
    <scope>NUCLEOTIDE SEQUENCE</scope>
    <source>
        <strain evidence="16">F6-6636</strain>
    </source>
</reference>
<evidence type="ECO:0000256" key="14">
    <source>
        <dbReference type="PROSITE-ProRule" id="PRU01023"/>
    </source>
</evidence>
<keyword evidence="6" id="KW-0698">rRNA processing</keyword>
<reference evidence="16" key="1">
    <citation type="journal article" date="2021" name="PeerJ">
        <title>Extensive microbial diversity within the chicken gut microbiome revealed by metagenomics and culture.</title>
        <authorList>
            <person name="Gilroy R."/>
            <person name="Ravi A."/>
            <person name="Getino M."/>
            <person name="Pursley I."/>
            <person name="Horton D.L."/>
            <person name="Alikhan N.F."/>
            <person name="Baker D."/>
            <person name="Gharbi K."/>
            <person name="Hall N."/>
            <person name="Watson M."/>
            <person name="Adriaenssens E.M."/>
            <person name="Foster-Nyarko E."/>
            <person name="Jarju S."/>
            <person name="Secka A."/>
            <person name="Antonio M."/>
            <person name="Oren A."/>
            <person name="Chaudhuri R.R."/>
            <person name="La Ragione R."/>
            <person name="Hildebrand F."/>
            <person name="Pallen M.J."/>
        </authorList>
    </citation>
    <scope>NUCLEOTIDE SEQUENCE</scope>
    <source>
        <strain evidence="16">F6-6636</strain>
    </source>
</reference>
<dbReference type="InterPro" id="IPR054728">
    <property type="entry name" value="RsmB-like_ferredoxin"/>
</dbReference>
<evidence type="ECO:0000256" key="2">
    <source>
        <dbReference type="ARBA" id="ARBA00004496"/>
    </source>
</evidence>
<evidence type="ECO:0000256" key="11">
    <source>
        <dbReference type="ARBA" id="ARBA00030399"/>
    </source>
</evidence>
<dbReference type="FunFam" id="3.40.50.150:FF:000022">
    <property type="entry name" value="Ribosomal RNA small subunit methyltransferase B"/>
    <property type="match status" value="1"/>
</dbReference>
<dbReference type="GO" id="GO:0008649">
    <property type="term" value="F:rRNA methyltransferase activity"/>
    <property type="evidence" value="ECO:0007669"/>
    <property type="project" value="InterPro"/>
</dbReference>
<feature type="binding site" evidence="14">
    <location>
        <position position="332"/>
    </location>
    <ligand>
        <name>S-adenosyl-L-methionine</name>
        <dbReference type="ChEBI" id="CHEBI:59789"/>
    </ligand>
</feature>
<dbReference type="Proteomes" id="UP000777303">
    <property type="component" value="Unassembled WGS sequence"/>
</dbReference>
<keyword evidence="10 14" id="KW-0694">RNA-binding</keyword>
<dbReference type="SUPFAM" id="SSF53335">
    <property type="entry name" value="S-adenosyl-L-methionine-dependent methyltransferases"/>
    <property type="match status" value="1"/>
</dbReference>
<comment type="subcellular location">
    <subcellularLocation>
        <location evidence="2">Cytoplasm</location>
    </subcellularLocation>
</comment>
<dbReference type="GO" id="GO:0006355">
    <property type="term" value="P:regulation of DNA-templated transcription"/>
    <property type="evidence" value="ECO:0007669"/>
    <property type="project" value="InterPro"/>
</dbReference>
<keyword evidence="9 14" id="KW-0949">S-adenosyl-L-methionine</keyword>
<evidence type="ECO:0000313" key="16">
    <source>
        <dbReference type="EMBL" id="MBU3851716.1"/>
    </source>
</evidence>
<dbReference type="EMBL" id="JAHLFS010000046">
    <property type="protein sequence ID" value="MBU3851716.1"/>
    <property type="molecule type" value="Genomic_DNA"/>
</dbReference>
<dbReference type="EC" id="2.1.1.176" evidence="4"/>
<comment type="catalytic activity">
    <reaction evidence="13">
        <text>cytidine(967) in 16S rRNA + S-adenosyl-L-methionine = 5-methylcytidine(967) in 16S rRNA + S-adenosyl-L-homocysteine + H(+)</text>
        <dbReference type="Rhea" id="RHEA:42748"/>
        <dbReference type="Rhea" id="RHEA-COMP:10219"/>
        <dbReference type="Rhea" id="RHEA-COMP:10220"/>
        <dbReference type="ChEBI" id="CHEBI:15378"/>
        <dbReference type="ChEBI" id="CHEBI:57856"/>
        <dbReference type="ChEBI" id="CHEBI:59789"/>
        <dbReference type="ChEBI" id="CHEBI:74483"/>
        <dbReference type="ChEBI" id="CHEBI:82748"/>
        <dbReference type="EC" id="2.1.1.176"/>
    </reaction>
</comment>
<feature type="active site" description="Nucleophile" evidence="14">
    <location>
        <position position="385"/>
    </location>
</feature>
<dbReference type="Pfam" id="PF22458">
    <property type="entry name" value="RsmF-B_ferredox"/>
    <property type="match status" value="1"/>
</dbReference>
<dbReference type="InterPro" id="IPR049560">
    <property type="entry name" value="MeTrfase_RsmB-F_NOP2_cat"/>
</dbReference>
<dbReference type="PRINTS" id="PR02008">
    <property type="entry name" value="RCMTFAMILY"/>
</dbReference>
<dbReference type="InterPro" id="IPR018314">
    <property type="entry name" value="RsmB/NOL1/NOP2-like_CS"/>
</dbReference>
<evidence type="ECO:0000256" key="6">
    <source>
        <dbReference type="ARBA" id="ARBA00022552"/>
    </source>
</evidence>
<gene>
    <name evidence="16" type="primary">rsmB</name>
    <name evidence="16" type="ORF">H9901_03355</name>
</gene>
<evidence type="ECO:0000256" key="10">
    <source>
        <dbReference type="ARBA" id="ARBA00022884"/>
    </source>
</evidence>
<dbReference type="Pfam" id="PF01189">
    <property type="entry name" value="Methyltr_RsmB-F"/>
    <property type="match status" value="1"/>
</dbReference>
<comment type="caution">
    <text evidence="16">The sequence shown here is derived from an EMBL/GenBank/DDBJ whole genome shotgun (WGS) entry which is preliminary data.</text>
</comment>
<dbReference type="FunFam" id="1.10.940.10:FF:000006">
    <property type="entry name" value="16S rRNA (Cytosine(967)-C(5))-methyltransferase RsmB"/>
    <property type="match status" value="1"/>
</dbReference>
<dbReference type="CDD" id="cd02440">
    <property type="entry name" value="AdoMet_MTases"/>
    <property type="match status" value="1"/>
</dbReference>
<protein>
    <recommendedName>
        <fullName evidence="4">16S rRNA (cytosine(967)-C(5))-methyltransferase</fullName>
        <ecNumber evidence="4">2.1.1.176</ecNumber>
    </recommendedName>
    <alternativeName>
        <fullName evidence="11">16S rRNA m5C967 methyltransferase</fullName>
    </alternativeName>
    <alternativeName>
        <fullName evidence="12">rRNA (cytosine-C(5)-)-methyltransferase RsmB</fullName>
    </alternativeName>
</protein>
<dbReference type="Pfam" id="PF01029">
    <property type="entry name" value="NusB"/>
    <property type="match status" value="1"/>
</dbReference>
<dbReference type="InterPro" id="IPR001678">
    <property type="entry name" value="MeTrfase_RsmB-F_NOP2_dom"/>
</dbReference>
<dbReference type="AlphaFoldDB" id="A0A948X0V9"/>
<dbReference type="PANTHER" id="PTHR22807">
    <property type="entry name" value="NOP2 YEAST -RELATED NOL1/NOP2/FMU SUN DOMAIN-CONTAINING"/>
    <property type="match status" value="1"/>
</dbReference>
<dbReference type="Gene3D" id="3.30.70.1170">
    <property type="entry name" value="Sun protein, domain 3"/>
    <property type="match status" value="1"/>
</dbReference>
<feature type="domain" description="SAM-dependent MTase RsmB/NOP-type" evidence="15">
    <location>
        <begin position="170"/>
        <end position="445"/>
    </location>
</feature>
<evidence type="ECO:0000256" key="8">
    <source>
        <dbReference type="ARBA" id="ARBA00022679"/>
    </source>
</evidence>
<feature type="binding site" evidence="14">
    <location>
        <position position="313"/>
    </location>
    <ligand>
        <name>S-adenosyl-L-methionine</name>
        <dbReference type="ChEBI" id="CHEBI:59789"/>
    </ligand>
</feature>
<proteinExistence type="inferred from homology"/>